<dbReference type="Proteomes" id="UP000681967">
    <property type="component" value="Unassembled WGS sequence"/>
</dbReference>
<proteinExistence type="predicted"/>
<feature type="non-terminal residue" evidence="1">
    <location>
        <position position="1"/>
    </location>
</feature>
<name>A0A8S3A208_9BILA</name>
<dbReference type="EMBL" id="CAJOBH010117522">
    <property type="protein sequence ID" value="CAF4693918.1"/>
    <property type="molecule type" value="Genomic_DNA"/>
</dbReference>
<evidence type="ECO:0000313" key="2">
    <source>
        <dbReference type="Proteomes" id="UP000681967"/>
    </source>
</evidence>
<sequence>SLLNAGAALYVENHEKLTPCELGEILISKIKCFHSIFHF</sequence>
<accession>A0A8S3A208</accession>
<evidence type="ECO:0000313" key="1">
    <source>
        <dbReference type="EMBL" id="CAF4693918.1"/>
    </source>
</evidence>
<gene>
    <name evidence="1" type="ORF">BYL167_LOCUS43827</name>
</gene>
<reference evidence="1" key="1">
    <citation type="submission" date="2021-02" db="EMBL/GenBank/DDBJ databases">
        <authorList>
            <person name="Nowell W R."/>
        </authorList>
    </citation>
    <scope>NUCLEOTIDE SEQUENCE</scope>
</reference>
<comment type="caution">
    <text evidence="1">The sequence shown here is derived from an EMBL/GenBank/DDBJ whole genome shotgun (WGS) entry which is preliminary data.</text>
</comment>
<organism evidence="1 2">
    <name type="scientific">Rotaria magnacalcarata</name>
    <dbReference type="NCBI Taxonomy" id="392030"/>
    <lineage>
        <taxon>Eukaryota</taxon>
        <taxon>Metazoa</taxon>
        <taxon>Spiralia</taxon>
        <taxon>Gnathifera</taxon>
        <taxon>Rotifera</taxon>
        <taxon>Eurotatoria</taxon>
        <taxon>Bdelloidea</taxon>
        <taxon>Philodinida</taxon>
        <taxon>Philodinidae</taxon>
        <taxon>Rotaria</taxon>
    </lineage>
</organism>
<dbReference type="AlphaFoldDB" id="A0A8S3A208"/>
<protein>
    <submittedName>
        <fullName evidence="1">Uncharacterized protein</fullName>
    </submittedName>
</protein>